<reference evidence="1" key="1">
    <citation type="journal article" date="2019" name="MBio">
        <title>Virus Genomes from Deep Sea Sediments Expand the Ocean Megavirome and Support Independent Origins of Viral Gigantism.</title>
        <authorList>
            <person name="Backstrom D."/>
            <person name="Yutin N."/>
            <person name="Jorgensen S.L."/>
            <person name="Dharamshi J."/>
            <person name="Homa F."/>
            <person name="Zaremba-Niedwiedzka K."/>
            <person name="Spang A."/>
            <person name="Wolf Y.I."/>
            <person name="Koonin E.V."/>
            <person name="Ettema T.J."/>
        </authorList>
    </citation>
    <scope>NUCLEOTIDE SEQUENCE</scope>
</reference>
<evidence type="ECO:0000313" key="1">
    <source>
        <dbReference type="EMBL" id="QBK91859.1"/>
    </source>
</evidence>
<name>A0A481Z9T7_9VIRU</name>
<accession>A0A481Z9T7</accession>
<dbReference type="EMBL" id="MK500565">
    <property type="protein sequence ID" value="QBK91859.1"/>
    <property type="molecule type" value="Genomic_DNA"/>
</dbReference>
<protein>
    <submittedName>
        <fullName evidence="1">Uncharacterized protein</fullName>
    </submittedName>
</protein>
<sequence length="140" mass="16291">MEDTLELELGSLGSLYQIMGRSVRIYVFQKMGQKSFTIVPNSVYAKAVENSGFRNETPFYKEYQEYGRLCPRRLARTYEDFIVTSPIPISKEVLHDYFGTCDVHNKGPRTYSEALDIADKMNPHNILARRKKENDDFWGH</sequence>
<gene>
    <name evidence="1" type="ORF">LCPAC304_01980</name>
</gene>
<organism evidence="1">
    <name type="scientific">Pithovirus LCPAC304</name>
    <dbReference type="NCBI Taxonomy" id="2506594"/>
    <lineage>
        <taxon>Viruses</taxon>
        <taxon>Pithoviruses</taxon>
    </lineage>
</organism>
<proteinExistence type="predicted"/>